<gene>
    <name evidence="3" type="ORF">AOZ06_22670</name>
</gene>
<dbReference type="KEGG" id="kphy:AOZ06_22670"/>
<name>A0A0N9I4P0_9PSEU</name>
<dbReference type="Gene3D" id="3.40.50.1820">
    <property type="entry name" value="alpha/beta hydrolase"/>
    <property type="match status" value="1"/>
</dbReference>
<dbReference type="InterPro" id="IPR029058">
    <property type="entry name" value="AB_hydrolase_fold"/>
</dbReference>
<accession>A0A0N9I4P0</accession>
<feature type="domain" description="AB hydrolase-1" evidence="1">
    <location>
        <begin position="92"/>
        <end position="260"/>
    </location>
</feature>
<evidence type="ECO:0000259" key="1">
    <source>
        <dbReference type="Pfam" id="PF00561"/>
    </source>
</evidence>
<evidence type="ECO:0008006" key="5">
    <source>
        <dbReference type="Google" id="ProtNLM"/>
    </source>
</evidence>
<dbReference type="InterPro" id="IPR013595">
    <property type="entry name" value="Pept_S33_TAP-like_C"/>
</dbReference>
<evidence type="ECO:0000313" key="4">
    <source>
        <dbReference type="Proteomes" id="UP000063699"/>
    </source>
</evidence>
<dbReference type="Proteomes" id="UP000063699">
    <property type="component" value="Chromosome"/>
</dbReference>
<dbReference type="EMBL" id="CP012752">
    <property type="protein sequence ID" value="ALG09339.1"/>
    <property type="molecule type" value="Genomic_DNA"/>
</dbReference>
<dbReference type="GO" id="GO:0003824">
    <property type="term" value="F:catalytic activity"/>
    <property type="evidence" value="ECO:0007669"/>
    <property type="project" value="UniProtKB-ARBA"/>
</dbReference>
<sequence length="472" mass="50312">MLGSVAIATLATAGSGQARPAALDWRDCGNGAECATLTVPVDWADPRGPSTSIDVVRVPAKDPARKIGTVVANLGAGNSTNSITGPRPPQIRSWLDGLTERLDVVVFDPRGLGRTPISCPRPAASIAGLVRHQDKAAWDAHARENAAYDTGCRQTAGPAFAGLDSWQMARDLDAIRAALGETKLRYFGNSYGTTYGQAYAELFGPRLHSMYLDGVADHTQTRLSDWLTNYALTQEGQLLRFREWCDRTPSCPLRGQDAAKAWDDIVATAGRTPIPAGPGRVATTGELFASALVGMNPPRWPALAKAIAKARAGDAGDFHTVLRYPPDGPAGHVQSATLCHDYMPVLPTYSQFLRIERHLKAVAPRFGWIEGRFELGRCVGIPGEPAYPPRPLSAPGTPPVLVAIGELDNNTNHLGAAHAAAQFPEARTIRHGDGHAATLLDNTCLRKHSNAYLIDGTLPAPGTRCPSELVPG</sequence>
<protein>
    <recommendedName>
        <fullName evidence="5">AB hydrolase-1 domain-containing protein</fullName>
    </recommendedName>
</protein>
<dbReference type="InterPro" id="IPR000073">
    <property type="entry name" value="AB_hydrolase_1"/>
</dbReference>
<feature type="domain" description="Peptidase S33 tripeptidyl aminopeptidase-like C-terminal" evidence="2">
    <location>
        <begin position="377"/>
        <end position="465"/>
    </location>
</feature>
<dbReference type="Pfam" id="PF08386">
    <property type="entry name" value="Abhydrolase_4"/>
    <property type="match status" value="1"/>
</dbReference>
<dbReference type="SUPFAM" id="SSF53474">
    <property type="entry name" value="alpha/beta-Hydrolases"/>
    <property type="match status" value="1"/>
</dbReference>
<reference evidence="3 4" key="1">
    <citation type="submission" date="2015-07" db="EMBL/GenBank/DDBJ databases">
        <title>Genome sequencing of Kibdelosporangium phytohabitans.</title>
        <authorList>
            <person name="Qin S."/>
            <person name="Xing K."/>
        </authorList>
    </citation>
    <scope>NUCLEOTIDE SEQUENCE [LARGE SCALE GENOMIC DNA]</scope>
    <source>
        <strain evidence="3 4">KLBMP1111</strain>
    </source>
</reference>
<evidence type="ECO:0000259" key="2">
    <source>
        <dbReference type="Pfam" id="PF08386"/>
    </source>
</evidence>
<proteinExistence type="predicted"/>
<dbReference type="AlphaFoldDB" id="A0A0N9I4P0"/>
<keyword evidence="4" id="KW-1185">Reference proteome</keyword>
<dbReference type="Pfam" id="PF00561">
    <property type="entry name" value="Abhydrolase_1"/>
    <property type="match status" value="1"/>
</dbReference>
<organism evidence="3 4">
    <name type="scientific">Kibdelosporangium phytohabitans</name>
    <dbReference type="NCBI Taxonomy" id="860235"/>
    <lineage>
        <taxon>Bacteria</taxon>
        <taxon>Bacillati</taxon>
        <taxon>Actinomycetota</taxon>
        <taxon>Actinomycetes</taxon>
        <taxon>Pseudonocardiales</taxon>
        <taxon>Pseudonocardiaceae</taxon>
        <taxon>Kibdelosporangium</taxon>
    </lineage>
</organism>
<dbReference type="STRING" id="860235.AOZ06_22670"/>
<evidence type="ECO:0000313" key="3">
    <source>
        <dbReference type="EMBL" id="ALG09339.1"/>
    </source>
</evidence>